<evidence type="ECO:0000256" key="1">
    <source>
        <dbReference type="ARBA" id="ARBA00009156"/>
    </source>
</evidence>
<dbReference type="PIRSF" id="PIRSF000538">
    <property type="entry name" value="GlpK"/>
    <property type="match status" value="1"/>
</dbReference>
<dbReference type="InterPro" id="IPR043129">
    <property type="entry name" value="ATPase_NBD"/>
</dbReference>
<dbReference type="PROSITE" id="PS00445">
    <property type="entry name" value="FGGY_KINASES_2"/>
    <property type="match status" value="1"/>
</dbReference>
<gene>
    <name evidence="10" type="ORF">C0039_19970</name>
</gene>
<dbReference type="GO" id="GO:0006071">
    <property type="term" value="P:glycerol metabolic process"/>
    <property type="evidence" value="ECO:0007669"/>
    <property type="project" value="TreeGrafter"/>
</dbReference>
<dbReference type="Proteomes" id="UP000235005">
    <property type="component" value="Unassembled WGS sequence"/>
</dbReference>
<dbReference type="InterPro" id="IPR018483">
    <property type="entry name" value="Carb_kinase_FGGY_CS"/>
</dbReference>
<comment type="similarity">
    <text evidence="1 7">Belongs to the FGGY kinase family.</text>
</comment>
<evidence type="ECO:0000256" key="2">
    <source>
        <dbReference type="ARBA" id="ARBA00022679"/>
    </source>
</evidence>
<reference evidence="10 11" key="1">
    <citation type="submission" date="2018-01" db="EMBL/GenBank/DDBJ databases">
        <title>The draft genome sequence of Halioglobus lutimaris HF004.</title>
        <authorList>
            <person name="Du Z.-J."/>
            <person name="Shi M.-J."/>
        </authorList>
    </citation>
    <scope>NUCLEOTIDE SEQUENCE [LARGE SCALE GENOMIC DNA]</scope>
    <source>
        <strain evidence="10 11">HF004</strain>
    </source>
</reference>
<dbReference type="Pfam" id="PF00370">
    <property type="entry name" value="FGGY_N"/>
    <property type="match status" value="1"/>
</dbReference>
<dbReference type="EMBL" id="PKUS01000048">
    <property type="protein sequence ID" value="PLW66780.1"/>
    <property type="molecule type" value="Genomic_DNA"/>
</dbReference>
<evidence type="ECO:0000313" key="11">
    <source>
        <dbReference type="Proteomes" id="UP000235005"/>
    </source>
</evidence>
<evidence type="ECO:0000313" key="10">
    <source>
        <dbReference type="EMBL" id="PLW66780.1"/>
    </source>
</evidence>
<organism evidence="10 11">
    <name type="scientific">Pseudohalioglobus lutimaris</name>
    <dbReference type="NCBI Taxonomy" id="1737061"/>
    <lineage>
        <taxon>Bacteria</taxon>
        <taxon>Pseudomonadati</taxon>
        <taxon>Pseudomonadota</taxon>
        <taxon>Gammaproteobacteria</taxon>
        <taxon>Cellvibrionales</taxon>
        <taxon>Halieaceae</taxon>
        <taxon>Pseudohalioglobus</taxon>
    </lineage>
</organism>
<name>A0A2N5WX20_9GAMM</name>
<keyword evidence="2 7" id="KW-0808">Transferase</keyword>
<dbReference type="GO" id="GO:0005524">
    <property type="term" value="F:ATP binding"/>
    <property type="evidence" value="ECO:0007669"/>
    <property type="project" value="UniProtKB-KW"/>
</dbReference>
<dbReference type="GO" id="GO:0004370">
    <property type="term" value="F:glycerol kinase activity"/>
    <property type="evidence" value="ECO:0007669"/>
    <property type="project" value="TreeGrafter"/>
</dbReference>
<dbReference type="InterPro" id="IPR018485">
    <property type="entry name" value="FGGY_C"/>
</dbReference>
<dbReference type="AlphaFoldDB" id="A0A2N5WX20"/>
<dbReference type="GO" id="GO:0005829">
    <property type="term" value="C:cytosol"/>
    <property type="evidence" value="ECO:0007669"/>
    <property type="project" value="TreeGrafter"/>
</dbReference>
<keyword evidence="5" id="KW-0067">ATP-binding</keyword>
<dbReference type="InterPro" id="IPR000577">
    <property type="entry name" value="Carb_kinase_FGGY"/>
</dbReference>
<evidence type="ECO:0000259" key="8">
    <source>
        <dbReference type="Pfam" id="PF00370"/>
    </source>
</evidence>
<dbReference type="SUPFAM" id="SSF53067">
    <property type="entry name" value="Actin-like ATPase domain"/>
    <property type="match status" value="2"/>
</dbReference>
<evidence type="ECO:0000256" key="6">
    <source>
        <dbReference type="ARBA" id="ARBA00043149"/>
    </source>
</evidence>
<dbReference type="InterPro" id="IPR018484">
    <property type="entry name" value="FGGY_N"/>
</dbReference>
<proteinExistence type="inferred from homology"/>
<dbReference type="Pfam" id="PF02782">
    <property type="entry name" value="FGGY_C"/>
    <property type="match status" value="1"/>
</dbReference>
<dbReference type="PANTHER" id="PTHR10196">
    <property type="entry name" value="SUGAR KINASE"/>
    <property type="match status" value="1"/>
</dbReference>
<evidence type="ECO:0000256" key="3">
    <source>
        <dbReference type="ARBA" id="ARBA00022741"/>
    </source>
</evidence>
<feature type="domain" description="Carbohydrate kinase FGGY C-terminal" evidence="9">
    <location>
        <begin position="249"/>
        <end position="436"/>
    </location>
</feature>
<dbReference type="PANTHER" id="PTHR10196:SF69">
    <property type="entry name" value="GLYCEROL KINASE"/>
    <property type="match status" value="1"/>
</dbReference>
<comment type="caution">
    <text evidence="10">The sequence shown here is derived from an EMBL/GenBank/DDBJ whole genome shotgun (WGS) entry which is preliminary data.</text>
</comment>
<evidence type="ECO:0000256" key="7">
    <source>
        <dbReference type="RuleBase" id="RU003733"/>
    </source>
</evidence>
<keyword evidence="11" id="KW-1185">Reference proteome</keyword>
<feature type="domain" description="Carbohydrate kinase FGGY N-terminal" evidence="8">
    <location>
        <begin position="5"/>
        <end position="238"/>
    </location>
</feature>
<keyword evidence="4 7" id="KW-0418">Kinase</keyword>
<accession>A0A2N5WX20</accession>
<sequence>MSEHILALDLGTTSIRAMVVDAAAQPRSMSTRTNSLHYPGPGLIEQDPEDLWGKIVQAWQEALHEAQLQPGDICSIGITAQRSSLLIWDRQTLAPLTPIVSWQDLRGIKRAEELRARGQYVIHQQAASKLEAAIDSIANGRQRMNAGELAWGNVDTFAIARLTGGATHAMDLSQLSASGYFNYVGGLNEGLILEQGLDPSTFPRITDTSQDYGLTTAEAFGAEVMIGASIADQQSAMIAQGCTYVGQGKVTYGTSGTLDVNTGAEPKFSGGCYPMVLRNQGERIDYLLEGMVITAGAMFDWMSSGLGLMQNVHGTAALAATVPDSGGAFVLPALQGLGAPHGNPDQRALIGGLSRATTKAHVMRAAMEGVACRVREAMEQICTDVPELGRQDSLRVDGGASQNDVLMQVQANVLGIPVERHAVTEATALGAALCAGETAGHWDSNFGAELRRVDRVFEPQWSEDQREEFFTNWRRATVFES</sequence>
<dbReference type="Gene3D" id="3.30.420.40">
    <property type="match status" value="2"/>
</dbReference>
<dbReference type="OrthoDB" id="9805576at2"/>
<evidence type="ECO:0000256" key="5">
    <source>
        <dbReference type="ARBA" id="ARBA00022840"/>
    </source>
</evidence>
<evidence type="ECO:0000259" key="9">
    <source>
        <dbReference type="Pfam" id="PF02782"/>
    </source>
</evidence>
<protein>
    <recommendedName>
        <fullName evidence="6">ATP:glycerol 3-phosphotransferase</fullName>
    </recommendedName>
</protein>
<dbReference type="RefSeq" id="WP_101519106.1">
    <property type="nucleotide sequence ID" value="NZ_PKUS01000048.1"/>
</dbReference>
<keyword evidence="3" id="KW-0547">Nucleotide-binding</keyword>
<evidence type="ECO:0000256" key="4">
    <source>
        <dbReference type="ARBA" id="ARBA00022777"/>
    </source>
</evidence>